<dbReference type="Proteomes" id="UP000683429">
    <property type="component" value="Chromosome"/>
</dbReference>
<sequence>MKEMHPSLSEKQLLDMHQSGDMSKMMQDTDMDNINDDVHAQHDEI</sequence>
<accession>A0ABX8HAY1</accession>
<evidence type="ECO:0000313" key="3">
    <source>
        <dbReference type="Proteomes" id="UP000683429"/>
    </source>
</evidence>
<keyword evidence="3" id="KW-1185">Reference proteome</keyword>
<gene>
    <name evidence="2" type="ORF">KP014_26620</name>
</gene>
<feature type="compositionally biased region" description="Basic and acidic residues" evidence="1">
    <location>
        <begin position="36"/>
        <end position="45"/>
    </location>
</feature>
<evidence type="ECO:0000256" key="1">
    <source>
        <dbReference type="SAM" id="MobiDB-lite"/>
    </source>
</evidence>
<feature type="region of interest" description="Disordered" evidence="1">
    <location>
        <begin position="1"/>
        <end position="45"/>
    </location>
</feature>
<proteinExistence type="predicted"/>
<name>A0ABX8HAY1_9BACL</name>
<protein>
    <submittedName>
        <fullName evidence="2">Uncharacterized protein</fullName>
    </submittedName>
</protein>
<reference evidence="2 3" key="1">
    <citation type="submission" date="2021-06" db="EMBL/GenBank/DDBJ databases">
        <title>Whole genome sequence of Paenibacillus sophorae DSM23020 for comparative genomics.</title>
        <authorList>
            <person name="Kim M.-J."/>
            <person name="Lee G."/>
            <person name="Shin J.-H."/>
        </authorList>
    </citation>
    <scope>NUCLEOTIDE SEQUENCE [LARGE SCALE GENOMIC DNA]</scope>
    <source>
        <strain evidence="2 3">DSM 23020</strain>
    </source>
</reference>
<evidence type="ECO:0000313" key="2">
    <source>
        <dbReference type="EMBL" id="QWU15406.1"/>
    </source>
</evidence>
<organism evidence="2 3">
    <name type="scientific">Paenibacillus sophorae</name>
    <dbReference type="NCBI Taxonomy" id="1333845"/>
    <lineage>
        <taxon>Bacteria</taxon>
        <taxon>Bacillati</taxon>
        <taxon>Bacillota</taxon>
        <taxon>Bacilli</taxon>
        <taxon>Bacillales</taxon>
        <taxon>Paenibacillaceae</taxon>
        <taxon>Paenibacillus</taxon>
    </lineage>
</organism>
<dbReference type="RefSeq" id="WP_216700425.1">
    <property type="nucleotide sequence ID" value="NZ_CP076607.1"/>
</dbReference>
<dbReference type="EMBL" id="CP076607">
    <property type="protein sequence ID" value="QWU15406.1"/>
    <property type="molecule type" value="Genomic_DNA"/>
</dbReference>